<evidence type="ECO:0000256" key="2">
    <source>
        <dbReference type="ARBA" id="ARBA00004496"/>
    </source>
</evidence>
<feature type="compositionally biased region" description="Acidic residues" evidence="11">
    <location>
        <begin position="1"/>
        <end position="20"/>
    </location>
</feature>
<dbReference type="InterPro" id="IPR039047">
    <property type="entry name" value="PHAX"/>
</dbReference>
<dbReference type="PANTHER" id="PTHR13135:SF0">
    <property type="entry name" value="PHOSPHORYLATED ADAPTER RNA EXPORT PROTEIN"/>
    <property type="match status" value="1"/>
</dbReference>
<evidence type="ECO:0000313" key="13">
    <source>
        <dbReference type="EMBL" id="CAG6655550.1"/>
    </source>
</evidence>
<feature type="compositionally biased region" description="Polar residues" evidence="11">
    <location>
        <begin position="304"/>
        <end position="317"/>
    </location>
</feature>
<dbReference type="EMBL" id="HBUF01168155">
    <property type="protein sequence ID" value="CAG6651549.1"/>
    <property type="molecule type" value="Transcribed_RNA"/>
</dbReference>
<feature type="compositionally biased region" description="Basic and acidic residues" evidence="11">
    <location>
        <begin position="285"/>
        <end position="299"/>
    </location>
</feature>
<feature type="compositionally biased region" description="Polar residues" evidence="11">
    <location>
        <begin position="141"/>
        <end position="150"/>
    </location>
</feature>
<proteinExistence type="inferred from homology"/>
<feature type="compositionally biased region" description="Acidic residues" evidence="11">
    <location>
        <begin position="49"/>
        <end position="59"/>
    </location>
</feature>
<dbReference type="EMBL" id="HBUF01350887">
    <property type="protein sequence ID" value="CAG6713689.1"/>
    <property type="molecule type" value="Transcribed_RNA"/>
</dbReference>
<dbReference type="InterPro" id="IPR019385">
    <property type="entry name" value="PHAX_RNA-binding_domain"/>
</dbReference>
<comment type="subcellular location">
    <subcellularLocation>
        <location evidence="2">Cytoplasm</location>
    </subcellularLocation>
    <subcellularLocation>
        <location evidence="1">Nucleus</location>
    </subcellularLocation>
</comment>
<dbReference type="EMBL" id="HBUF01350886">
    <property type="protein sequence ID" value="CAG6713688.1"/>
    <property type="molecule type" value="Transcribed_RNA"/>
</dbReference>
<name>A0A8D8WEU4_9HEMI</name>
<dbReference type="GO" id="GO:0006408">
    <property type="term" value="P:snRNA export from nucleus"/>
    <property type="evidence" value="ECO:0007669"/>
    <property type="project" value="InterPro"/>
</dbReference>
<dbReference type="EMBL" id="HBUF01168156">
    <property type="protein sequence ID" value="CAG6651550.1"/>
    <property type="molecule type" value="Transcribed_RNA"/>
</dbReference>
<comment type="similarity">
    <text evidence="3">Belongs to the PHAX family.</text>
</comment>
<evidence type="ECO:0000256" key="10">
    <source>
        <dbReference type="ARBA" id="ARBA00030834"/>
    </source>
</evidence>
<dbReference type="EMBL" id="HBUF01181995">
    <property type="protein sequence ID" value="CAG6655550.1"/>
    <property type="molecule type" value="Transcribed_RNA"/>
</dbReference>
<sequence>MFEPLEEDVPSDLEDGEISDFEYTPLERPTNNAAPNNVKVPEPMPQSSSEDDNNDSDDDPIAKIKRQRIDLRGNSNPTSNPNKYKIWCQSLQDEALAENLGSCEVGEKSDWVEGRNVENYNYRLKYQDDEGQGLKRRHDGNNTGNASSATDLRHKLGRQPSQAGCEERIILPLKHNEDSSEQDLADDIANKLLEIESDLVLRTVQLAGKKEAIHFFEKTQEIEKTGGMWLERQNRRRTPGGIYFFLVKNDRHLPQGVIKTIFDDPRKRILEKQKKNMKKKKKKMERAQKNKELKKKLQDELNIISANVQNSKSSEGDSNPPPSPVSEEEEEKMESD</sequence>
<keyword evidence="5" id="KW-0813">Transport</keyword>
<feature type="compositionally biased region" description="Acidic residues" evidence="11">
    <location>
        <begin position="326"/>
        <end position="336"/>
    </location>
</feature>
<dbReference type="InterPro" id="IPR038092">
    <property type="entry name" value="PHAX_RNA-binding_sf"/>
</dbReference>
<dbReference type="EMBL" id="HBUF01181997">
    <property type="protein sequence ID" value="CAG6655552.1"/>
    <property type="molecule type" value="Transcribed_RNA"/>
</dbReference>
<feature type="region of interest" description="Disordered" evidence="11">
    <location>
        <begin position="274"/>
        <end position="336"/>
    </location>
</feature>
<evidence type="ECO:0000256" key="7">
    <source>
        <dbReference type="ARBA" id="ARBA00022884"/>
    </source>
</evidence>
<dbReference type="GO" id="GO:0015031">
    <property type="term" value="P:protein transport"/>
    <property type="evidence" value="ECO:0007669"/>
    <property type="project" value="UniProtKB-KW"/>
</dbReference>
<evidence type="ECO:0000256" key="5">
    <source>
        <dbReference type="ARBA" id="ARBA00022448"/>
    </source>
</evidence>
<evidence type="ECO:0000256" key="3">
    <source>
        <dbReference type="ARBA" id="ARBA00006094"/>
    </source>
</evidence>
<evidence type="ECO:0000256" key="1">
    <source>
        <dbReference type="ARBA" id="ARBA00004123"/>
    </source>
</evidence>
<keyword evidence="6" id="KW-0963">Cytoplasm</keyword>
<dbReference type="AlphaFoldDB" id="A0A8D8WEU4"/>
<dbReference type="PANTHER" id="PTHR13135">
    <property type="entry name" value="CYTOSOLIC RESINIFERATOXIN BINDING PROTEIN RBP-26"/>
    <property type="match status" value="1"/>
</dbReference>
<evidence type="ECO:0000256" key="11">
    <source>
        <dbReference type="SAM" id="MobiDB-lite"/>
    </source>
</evidence>
<keyword evidence="7" id="KW-0694">RNA-binding</keyword>
<reference evidence="13" key="1">
    <citation type="submission" date="2021-05" db="EMBL/GenBank/DDBJ databases">
        <authorList>
            <person name="Alioto T."/>
            <person name="Alioto T."/>
            <person name="Gomez Garrido J."/>
        </authorList>
    </citation>
    <scope>NUCLEOTIDE SEQUENCE</scope>
</reference>
<evidence type="ECO:0000256" key="6">
    <source>
        <dbReference type="ARBA" id="ARBA00022490"/>
    </source>
</evidence>
<feature type="compositionally biased region" description="Basic residues" evidence="11">
    <location>
        <begin position="275"/>
        <end position="284"/>
    </location>
</feature>
<feature type="domain" description="Phosphorylated adapter RNA export protein RNA-binding" evidence="12">
    <location>
        <begin position="184"/>
        <end position="265"/>
    </location>
</feature>
<dbReference type="GO" id="GO:0003723">
    <property type="term" value="F:RNA binding"/>
    <property type="evidence" value="ECO:0007669"/>
    <property type="project" value="UniProtKB-KW"/>
</dbReference>
<dbReference type="EMBL" id="HBUF01181996">
    <property type="protein sequence ID" value="CAG6655551.1"/>
    <property type="molecule type" value="Transcribed_RNA"/>
</dbReference>
<feature type="region of interest" description="Disordered" evidence="11">
    <location>
        <begin position="129"/>
        <end position="161"/>
    </location>
</feature>
<organism evidence="13">
    <name type="scientific">Cacopsylla melanoneura</name>
    <dbReference type="NCBI Taxonomy" id="428564"/>
    <lineage>
        <taxon>Eukaryota</taxon>
        <taxon>Metazoa</taxon>
        <taxon>Ecdysozoa</taxon>
        <taxon>Arthropoda</taxon>
        <taxon>Hexapoda</taxon>
        <taxon>Insecta</taxon>
        <taxon>Pterygota</taxon>
        <taxon>Neoptera</taxon>
        <taxon>Paraneoptera</taxon>
        <taxon>Hemiptera</taxon>
        <taxon>Sternorrhyncha</taxon>
        <taxon>Psylloidea</taxon>
        <taxon>Psyllidae</taxon>
        <taxon>Psyllinae</taxon>
        <taxon>Cacopsylla</taxon>
    </lineage>
</organism>
<dbReference type="Pfam" id="PF10258">
    <property type="entry name" value="PHAX_RNA-bd"/>
    <property type="match status" value="1"/>
</dbReference>
<accession>A0A8D8WEU4</accession>
<dbReference type="GO" id="GO:0005737">
    <property type="term" value="C:cytoplasm"/>
    <property type="evidence" value="ECO:0007669"/>
    <property type="project" value="UniProtKB-SubCell"/>
</dbReference>
<keyword evidence="8" id="KW-0653">Protein transport</keyword>
<protein>
    <recommendedName>
        <fullName evidence="4">Phosphorylated adapter RNA export protein</fullName>
    </recommendedName>
    <alternativeName>
        <fullName evidence="10">RNA U small nuclear RNA export adapter protein</fullName>
    </alternativeName>
</protein>
<evidence type="ECO:0000256" key="8">
    <source>
        <dbReference type="ARBA" id="ARBA00022927"/>
    </source>
</evidence>
<evidence type="ECO:0000256" key="9">
    <source>
        <dbReference type="ARBA" id="ARBA00023242"/>
    </source>
</evidence>
<evidence type="ECO:0000256" key="4">
    <source>
        <dbReference type="ARBA" id="ARBA00016856"/>
    </source>
</evidence>
<dbReference type="Gene3D" id="1.10.10.1440">
    <property type="entry name" value="PHAX RNA-binding domain"/>
    <property type="match status" value="1"/>
</dbReference>
<feature type="region of interest" description="Disordered" evidence="11">
    <location>
        <begin position="1"/>
        <end position="81"/>
    </location>
</feature>
<evidence type="ECO:0000259" key="12">
    <source>
        <dbReference type="Pfam" id="PF10258"/>
    </source>
</evidence>
<dbReference type="GO" id="GO:0005634">
    <property type="term" value="C:nucleus"/>
    <property type="evidence" value="ECO:0007669"/>
    <property type="project" value="UniProtKB-SubCell"/>
</dbReference>
<keyword evidence="9" id="KW-0539">Nucleus</keyword>
<dbReference type="EMBL" id="HBUF01524819">
    <property type="protein sequence ID" value="CAG6749913.1"/>
    <property type="molecule type" value="Transcribed_RNA"/>
</dbReference>